<proteinExistence type="predicted"/>
<dbReference type="CDD" id="cd01100">
    <property type="entry name" value="APPLE_Factor_XI_like"/>
    <property type="match status" value="2"/>
</dbReference>
<evidence type="ECO:0000256" key="3">
    <source>
        <dbReference type="SAM" id="SignalP"/>
    </source>
</evidence>
<evidence type="ECO:0000256" key="2">
    <source>
        <dbReference type="ARBA" id="ARBA00023157"/>
    </source>
</evidence>
<dbReference type="OrthoDB" id="1522627at2"/>
<comment type="caution">
    <text evidence="5">The sequence shown here is derived from an EMBL/GenBank/DDBJ whole genome shotgun (WGS) entry which is preliminary data.</text>
</comment>
<dbReference type="RefSeq" id="WP_107326288.1">
    <property type="nucleotide sequence ID" value="NZ_NHSP01000031.1"/>
</dbReference>
<protein>
    <recommendedName>
        <fullName evidence="4">Apple domain-containing protein</fullName>
    </recommendedName>
</protein>
<sequence>MMKTFCALVLALAFSTVPGHAEPVDYGSFRHYDALPDVLFLVDDIAPSDSFDLRRAMRDHPVTLVVLGSPGGNLYEGLQIASILHDKGAGTYVPSMASCESSCANIFFGGAHRLVRGRLGVHQFSFGGGAGAEREARATTSSTTQYTTSEIIGIMNQFATPPFVYEKMFSTGEIHYFPEEDKARLNLGAEEPGFVSVVAAAEAFIATHPEAIRRPEPLDIAAALTRDTGPAPIPDPSPDPLPVAPPSGPTKTFENIDFFGQDISPSGVRGISLAACERLCRTTPGCAAFSYVTKTRWCWPKSGVENMSLATGTISGITNYLAVNREVLSRPFLEITAADLAGDDLTATGLRNLSLQGCRDACLADARCRAFSWGAEKRRCFPKYGIGTPVRALGTLSGIRQ</sequence>
<dbReference type="InterPro" id="IPR000177">
    <property type="entry name" value="Apple"/>
</dbReference>
<keyword evidence="6" id="KW-1185">Reference proteome</keyword>
<dbReference type="EMBL" id="PZKF01000097">
    <property type="protein sequence ID" value="PTE12988.1"/>
    <property type="molecule type" value="Genomic_DNA"/>
</dbReference>
<dbReference type="GO" id="GO:0005576">
    <property type="term" value="C:extracellular region"/>
    <property type="evidence" value="ECO:0007669"/>
    <property type="project" value="InterPro"/>
</dbReference>
<dbReference type="AlphaFoldDB" id="A0A2T4J571"/>
<evidence type="ECO:0000313" key="5">
    <source>
        <dbReference type="EMBL" id="PTE12988.1"/>
    </source>
</evidence>
<dbReference type="InterPro" id="IPR003609">
    <property type="entry name" value="Pan_app"/>
</dbReference>
<evidence type="ECO:0000256" key="1">
    <source>
        <dbReference type="ARBA" id="ARBA00022737"/>
    </source>
</evidence>
<feature type="signal peptide" evidence="3">
    <location>
        <begin position="1"/>
        <end position="21"/>
    </location>
</feature>
<organism evidence="5 6">
    <name type="scientific">Phaeovulum veldkampii DSM 11550</name>
    <dbReference type="NCBI Taxonomy" id="1185920"/>
    <lineage>
        <taxon>Bacteria</taxon>
        <taxon>Pseudomonadati</taxon>
        <taxon>Pseudomonadota</taxon>
        <taxon>Alphaproteobacteria</taxon>
        <taxon>Rhodobacterales</taxon>
        <taxon>Paracoccaceae</taxon>
        <taxon>Phaeovulum</taxon>
    </lineage>
</organism>
<dbReference type="SMART" id="SM00223">
    <property type="entry name" value="APPLE"/>
    <property type="match status" value="1"/>
</dbReference>
<keyword evidence="2" id="KW-1015">Disulfide bond</keyword>
<accession>A0A2T4J571</accession>
<dbReference type="Proteomes" id="UP000241899">
    <property type="component" value="Unassembled WGS sequence"/>
</dbReference>
<keyword evidence="1" id="KW-0677">Repeat</keyword>
<evidence type="ECO:0000259" key="4">
    <source>
        <dbReference type="SMART" id="SM00223"/>
    </source>
</evidence>
<feature type="chain" id="PRO_5015511646" description="Apple domain-containing protein" evidence="3">
    <location>
        <begin position="22"/>
        <end position="401"/>
    </location>
</feature>
<dbReference type="GO" id="GO:0006508">
    <property type="term" value="P:proteolysis"/>
    <property type="evidence" value="ECO:0007669"/>
    <property type="project" value="InterPro"/>
</dbReference>
<dbReference type="InterPro" id="IPR029045">
    <property type="entry name" value="ClpP/crotonase-like_dom_sf"/>
</dbReference>
<feature type="domain" description="Apple" evidence="4">
    <location>
        <begin position="249"/>
        <end position="320"/>
    </location>
</feature>
<evidence type="ECO:0000313" key="6">
    <source>
        <dbReference type="Proteomes" id="UP000241899"/>
    </source>
</evidence>
<reference evidence="5 6" key="1">
    <citation type="submission" date="2018-03" db="EMBL/GenBank/DDBJ databases">
        <title>Rhodobacter veldkampii.</title>
        <authorList>
            <person name="Meyer T.E."/>
            <person name="Miller S."/>
            <person name="Lodha T."/>
            <person name="Gandham S."/>
            <person name="Chintalapati S."/>
            <person name="Chintalapati V.R."/>
        </authorList>
    </citation>
    <scope>NUCLEOTIDE SEQUENCE [LARGE SCALE GENOMIC DNA]</scope>
    <source>
        <strain evidence="5 6">DSM 11550</strain>
    </source>
</reference>
<dbReference type="Pfam" id="PF14295">
    <property type="entry name" value="PAN_4"/>
    <property type="match status" value="2"/>
</dbReference>
<dbReference type="Gene3D" id="3.50.4.10">
    <property type="entry name" value="Hepatocyte Growth Factor"/>
    <property type="match status" value="2"/>
</dbReference>
<keyword evidence="3" id="KW-0732">Signal</keyword>
<gene>
    <name evidence="5" type="ORF">C5F46_15980</name>
</gene>
<dbReference type="SUPFAM" id="SSF52096">
    <property type="entry name" value="ClpP/crotonase"/>
    <property type="match status" value="1"/>
</dbReference>
<name>A0A2T4J571_9RHOB</name>